<comment type="caution">
    <text evidence="2">The sequence shown here is derived from an EMBL/GenBank/DDBJ whole genome shotgun (WGS) entry which is preliminary data.</text>
</comment>
<name>A0ABR2U6D4_9ROSI</name>
<evidence type="ECO:0000256" key="1">
    <source>
        <dbReference type="SAM" id="Phobius"/>
    </source>
</evidence>
<dbReference type="EMBL" id="JBBPBN010000002">
    <property type="protein sequence ID" value="KAK9045066.1"/>
    <property type="molecule type" value="Genomic_DNA"/>
</dbReference>
<evidence type="ECO:0000313" key="2">
    <source>
        <dbReference type="EMBL" id="KAK9045066.1"/>
    </source>
</evidence>
<keyword evidence="1" id="KW-1133">Transmembrane helix</keyword>
<keyword evidence="1" id="KW-0812">Transmembrane</keyword>
<feature type="transmembrane region" description="Helical" evidence="1">
    <location>
        <begin position="32"/>
        <end position="62"/>
    </location>
</feature>
<gene>
    <name evidence="2" type="ORF">V6N11_058956</name>
</gene>
<protein>
    <submittedName>
        <fullName evidence="2">Uncharacterized protein</fullName>
    </submittedName>
</protein>
<accession>A0ABR2U6D4</accession>
<proteinExistence type="predicted"/>
<evidence type="ECO:0000313" key="3">
    <source>
        <dbReference type="Proteomes" id="UP001396334"/>
    </source>
</evidence>
<keyword evidence="1" id="KW-0472">Membrane</keyword>
<sequence>MWMGAASSDWTGGGDGGGVGADPMGEAGVDFLLSWVAGVAAGVGAGLVAWLAGGVATGLGLLHAGATGSGCSEAGGVGIAIWMGTVSAISIFRMYSLWVQPAFSILYLSAGWAGTAARRLVVGGGHQISLYKDIPQLCLRLQMWAADGLRVFASNIPDSAWFTQLVQYACDGGGVGRYSPTSYGDCVFSSSVVCIELQHPVEIGADWLPSKAKPAKITEPLVDDWL</sequence>
<feature type="transmembrane region" description="Helical" evidence="1">
    <location>
        <begin position="74"/>
        <end position="92"/>
    </location>
</feature>
<dbReference type="Proteomes" id="UP001396334">
    <property type="component" value="Unassembled WGS sequence"/>
</dbReference>
<keyword evidence="3" id="KW-1185">Reference proteome</keyword>
<reference evidence="2 3" key="1">
    <citation type="journal article" date="2024" name="G3 (Bethesda)">
        <title>Genome assembly of Hibiscus sabdariffa L. provides insights into metabolisms of medicinal natural products.</title>
        <authorList>
            <person name="Kim T."/>
        </authorList>
    </citation>
    <scope>NUCLEOTIDE SEQUENCE [LARGE SCALE GENOMIC DNA]</scope>
    <source>
        <strain evidence="2">TK-2024</strain>
        <tissue evidence="2">Old leaves</tissue>
    </source>
</reference>
<organism evidence="2 3">
    <name type="scientific">Hibiscus sabdariffa</name>
    <name type="common">roselle</name>
    <dbReference type="NCBI Taxonomy" id="183260"/>
    <lineage>
        <taxon>Eukaryota</taxon>
        <taxon>Viridiplantae</taxon>
        <taxon>Streptophyta</taxon>
        <taxon>Embryophyta</taxon>
        <taxon>Tracheophyta</taxon>
        <taxon>Spermatophyta</taxon>
        <taxon>Magnoliopsida</taxon>
        <taxon>eudicotyledons</taxon>
        <taxon>Gunneridae</taxon>
        <taxon>Pentapetalae</taxon>
        <taxon>rosids</taxon>
        <taxon>malvids</taxon>
        <taxon>Malvales</taxon>
        <taxon>Malvaceae</taxon>
        <taxon>Malvoideae</taxon>
        <taxon>Hibiscus</taxon>
    </lineage>
</organism>